<dbReference type="EMBL" id="NAEW01000007">
    <property type="protein sequence ID" value="OQM40844.1"/>
    <property type="molecule type" value="Genomic_DNA"/>
</dbReference>
<comment type="caution">
    <text evidence="3">The sequence shown here is derived from an EMBL/GenBank/DDBJ whole genome shotgun (WGS) entry which is preliminary data.</text>
</comment>
<evidence type="ECO:0000256" key="1">
    <source>
        <dbReference type="ARBA" id="ARBA00023015"/>
    </source>
</evidence>
<keyword evidence="2" id="KW-0804">Transcription</keyword>
<protein>
    <recommendedName>
        <fullName evidence="5">Helix-turn-helix domain-containing protein</fullName>
    </recommendedName>
</protein>
<dbReference type="Pfam" id="PF04703">
    <property type="entry name" value="FaeA"/>
    <property type="match status" value="1"/>
</dbReference>
<dbReference type="GO" id="GO:0006355">
    <property type="term" value="P:regulation of DNA-templated transcription"/>
    <property type="evidence" value="ECO:0007669"/>
    <property type="project" value="InterPro"/>
</dbReference>
<evidence type="ECO:0000313" key="3">
    <source>
        <dbReference type="EMBL" id="OQM40844.1"/>
    </source>
</evidence>
<reference evidence="3 4" key="1">
    <citation type="submission" date="2017-03" db="EMBL/GenBank/DDBJ databases">
        <authorList>
            <person name="Afonso C.L."/>
            <person name="Miller P.J."/>
            <person name="Scott M.A."/>
            <person name="Spackman E."/>
            <person name="Goraichik I."/>
            <person name="Dimitrov K.M."/>
            <person name="Suarez D.L."/>
            <person name="Swayne D.E."/>
        </authorList>
    </citation>
    <scope>NUCLEOTIDE SEQUENCE [LARGE SCALE GENOMIC DNA]</scope>
    <source>
        <strain evidence="3 4">ATCC 51113</strain>
    </source>
</reference>
<accession>A0A1V8NWQ6</accession>
<dbReference type="AlphaFoldDB" id="A0A1V8NWQ6"/>
<evidence type="ECO:0000313" key="4">
    <source>
        <dbReference type="Proteomes" id="UP000192573"/>
    </source>
</evidence>
<dbReference type="SUPFAM" id="SSF46785">
    <property type="entry name" value="Winged helix' DNA-binding domain"/>
    <property type="match status" value="1"/>
</dbReference>
<dbReference type="Gene3D" id="1.10.10.10">
    <property type="entry name" value="Winged helix-like DNA-binding domain superfamily/Winged helix DNA-binding domain"/>
    <property type="match status" value="1"/>
</dbReference>
<organism evidence="3 4">
    <name type="scientific">Citrobacter braakii</name>
    <dbReference type="NCBI Taxonomy" id="57706"/>
    <lineage>
        <taxon>Bacteria</taxon>
        <taxon>Pseudomonadati</taxon>
        <taxon>Pseudomonadota</taxon>
        <taxon>Gammaproteobacteria</taxon>
        <taxon>Enterobacterales</taxon>
        <taxon>Enterobacteriaceae</taxon>
        <taxon>Citrobacter</taxon>
        <taxon>Citrobacter freundii complex</taxon>
    </lineage>
</organism>
<dbReference type="InterPro" id="IPR036388">
    <property type="entry name" value="WH-like_DNA-bd_sf"/>
</dbReference>
<dbReference type="RefSeq" id="WP_072058784.1">
    <property type="nucleotide sequence ID" value="NZ_CABGPR010000012.1"/>
</dbReference>
<sequence>MDVSLNNIENLNETMHLAKGRKGLTNLSTIYQTLSTSSEAGLTTRQIADNCGLSIYVTRNWLTKLNQAGLICCHLFDGKSLYWSIDL</sequence>
<dbReference type="Proteomes" id="UP000192573">
    <property type="component" value="Unassembled WGS sequence"/>
</dbReference>
<evidence type="ECO:0000256" key="2">
    <source>
        <dbReference type="ARBA" id="ARBA00023163"/>
    </source>
</evidence>
<dbReference type="InterPro" id="IPR006793">
    <property type="entry name" value="FaeA"/>
</dbReference>
<name>A0A1V8NWQ6_CITBR</name>
<gene>
    <name evidence="3" type="ORF">BZK42_15740</name>
</gene>
<proteinExistence type="predicted"/>
<keyword evidence="1" id="KW-0805">Transcription regulation</keyword>
<evidence type="ECO:0008006" key="5">
    <source>
        <dbReference type="Google" id="ProtNLM"/>
    </source>
</evidence>
<dbReference type="InterPro" id="IPR036390">
    <property type="entry name" value="WH_DNA-bd_sf"/>
</dbReference>